<comment type="similarity">
    <text evidence="2 10">Belongs to the transketolase family. DXPS subfamily.</text>
</comment>
<evidence type="ECO:0000256" key="8">
    <source>
        <dbReference type="ARBA" id="ARBA00023052"/>
    </source>
</evidence>
<dbReference type="SUPFAM" id="SSF52518">
    <property type="entry name" value="Thiamin diphosphate-binding fold (THDP-binding)"/>
    <property type="match status" value="1"/>
</dbReference>
<feature type="domain" description="Transketolase-like pyrimidine-binding" evidence="11">
    <location>
        <begin position="314"/>
        <end position="478"/>
    </location>
</feature>
<comment type="cofactor">
    <cofactor evidence="10">
        <name>thiamine diphosphate</name>
        <dbReference type="ChEBI" id="CHEBI:58937"/>
    </cofactor>
    <text evidence="10">Binds 1 thiamine pyrophosphate per subunit.</text>
</comment>
<evidence type="ECO:0000256" key="3">
    <source>
        <dbReference type="ARBA" id="ARBA00011738"/>
    </source>
</evidence>
<dbReference type="GO" id="GO:0016114">
    <property type="term" value="P:terpenoid biosynthetic process"/>
    <property type="evidence" value="ECO:0007669"/>
    <property type="project" value="UniProtKB-UniRule"/>
</dbReference>
<evidence type="ECO:0000256" key="9">
    <source>
        <dbReference type="ARBA" id="ARBA00023229"/>
    </source>
</evidence>
<dbReference type="PANTHER" id="PTHR43322:SF5">
    <property type="entry name" value="1-DEOXY-D-XYLULOSE-5-PHOSPHATE SYNTHASE, CHLOROPLASTIC"/>
    <property type="match status" value="1"/>
</dbReference>
<evidence type="ECO:0000313" key="13">
    <source>
        <dbReference type="Proteomes" id="UP000824176"/>
    </source>
</evidence>
<sequence>MDFLKSLKLPEDLKTLSYSDLEQAAQETRELIIDITSKNGGHIAPSLGVVELTIALLRVFDVPKDKIIWDVGHQSYAYKILTDRLDSFHTLRQYKGISGFSRPEESVYDTCISGHASTSISSAVGITLANSLLNKEGKAVAVIGDGALTGGVALEALNNIGVFKKNIIIVLNDNEMSISNNVGTFSSYLSKSMTSALATKMRYDFKSVAGEAPFGDTVLKIAKKMENVMIGVLSPGAFFENLGIRYIGPINGHNIKEIEKALSNAKLQKRPVLVHIATKKGKGYKPAEESPDIFHGVSAFDKETGKAKGKSSSMSWTDVFGSKLLSMAETHNNIAAVTAAMRDGTGLKDFAEKYPDRFFDVGIAEQYAVAFSAGLAIAGMKPYCAVYSTFLQRAYDQIIHDVAIAKLPVTLCVDRGGFVGADGSTHHGIYDIAYLKTIPNLNIMVPKDKQELEAMLDLSYELNEPVAIRYARGNVYENSELAFNKLETGRPEIISNNGSIAVISVGHIFSEVYPAYKKLLSENKEVSLINLRFIKPIDKEYLCSILKDKSFIITVEEGAVLGGAGETIVSILNNCGVYIPCRTIGISDEFFEHGTVNDLRKDAGLDSISIYNVINECFIKAGKI</sequence>
<feature type="binding site" evidence="10">
    <location>
        <begin position="146"/>
        <end position="147"/>
    </location>
    <ligand>
        <name>thiamine diphosphate</name>
        <dbReference type="ChEBI" id="CHEBI:58937"/>
    </ligand>
</feature>
<dbReference type="GO" id="GO:0000287">
    <property type="term" value="F:magnesium ion binding"/>
    <property type="evidence" value="ECO:0007669"/>
    <property type="project" value="UniProtKB-UniRule"/>
</dbReference>
<organism evidence="12 13">
    <name type="scientific">Candidatus Mucispirillum faecigallinarum</name>
    <dbReference type="NCBI Taxonomy" id="2838699"/>
    <lineage>
        <taxon>Bacteria</taxon>
        <taxon>Pseudomonadati</taxon>
        <taxon>Deferribacterota</taxon>
        <taxon>Deferribacteres</taxon>
        <taxon>Deferribacterales</taxon>
        <taxon>Mucispirillaceae</taxon>
        <taxon>Mucispirillum</taxon>
    </lineage>
</organism>
<dbReference type="NCBIfam" id="TIGR00204">
    <property type="entry name" value="dxs"/>
    <property type="match status" value="1"/>
</dbReference>
<dbReference type="EMBL" id="DXAQ01000086">
    <property type="protein sequence ID" value="HIZ89372.1"/>
    <property type="molecule type" value="Genomic_DNA"/>
</dbReference>
<dbReference type="GO" id="GO:0009228">
    <property type="term" value="P:thiamine biosynthetic process"/>
    <property type="evidence" value="ECO:0007669"/>
    <property type="project" value="UniProtKB-UniRule"/>
</dbReference>
<dbReference type="Proteomes" id="UP000824176">
    <property type="component" value="Unassembled WGS sequence"/>
</dbReference>
<comment type="subunit">
    <text evidence="3 10">Homodimer.</text>
</comment>
<reference evidence="12" key="1">
    <citation type="journal article" date="2021" name="PeerJ">
        <title>Extensive microbial diversity within the chicken gut microbiome revealed by metagenomics and culture.</title>
        <authorList>
            <person name="Gilroy R."/>
            <person name="Ravi A."/>
            <person name="Getino M."/>
            <person name="Pursley I."/>
            <person name="Horton D.L."/>
            <person name="Alikhan N.F."/>
            <person name="Baker D."/>
            <person name="Gharbi K."/>
            <person name="Hall N."/>
            <person name="Watson M."/>
            <person name="Adriaenssens E.M."/>
            <person name="Foster-Nyarko E."/>
            <person name="Jarju S."/>
            <person name="Secka A."/>
            <person name="Antonio M."/>
            <person name="Oren A."/>
            <person name="Chaudhuri R.R."/>
            <person name="La Ragione R."/>
            <person name="Hildebrand F."/>
            <person name="Pallen M.J."/>
        </authorList>
    </citation>
    <scope>NUCLEOTIDE SEQUENCE</scope>
    <source>
        <strain evidence="12">ChiW4-1371</strain>
    </source>
</reference>
<name>A0A9D2GU18_9BACT</name>
<dbReference type="PROSITE" id="PS00801">
    <property type="entry name" value="TRANSKETOLASE_1"/>
    <property type="match status" value="1"/>
</dbReference>
<dbReference type="EC" id="2.2.1.7" evidence="10"/>
<feature type="binding site" evidence="10">
    <location>
        <position position="365"/>
    </location>
    <ligand>
        <name>thiamine diphosphate</name>
        <dbReference type="ChEBI" id="CHEBI:58937"/>
    </ligand>
</feature>
<evidence type="ECO:0000256" key="5">
    <source>
        <dbReference type="ARBA" id="ARBA00022723"/>
    </source>
</evidence>
<evidence type="ECO:0000256" key="10">
    <source>
        <dbReference type="HAMAP-Rule" id="MF_00315"/>
    </source>
</evidence>
<feature type="binding site" evidence="10">
    <location>
        <position position="174"/>
    </location>
    <ligand>
        <name>Mg(2+)</name>
        <dbReference type="ChEBI" id="CHEBI:18420"/>
    </ligand>
</feature>
<evidence type="ECO:0000259" key="11">
    <source>
        <dbReference type="SMART" id="SM00861"/>
    </source>
</evidence>
<dbReference type="Pfam" id="PF02779">
    <property type="entry name" value="Transket_pyr"/>
    <property type="match status" value="1"/>
</dbReference>
<accession>A0A9D2GU18</accession>
<feature type="binding site" evidence="10">
    <location>
        <position position="284"/>
    </location>
    <ligand>
        <name>thiamine diphosphate</name>
        <dbReference type="ChEBI" id="CHEBI:58937"/>
    </ligand>
</feature>
<evidence type="ECO:0000256" key="4">
    <source>
        <dbReference type="ARBA" id="ARBA00022679"/>
    </source>
</evidence>
<protein>
    <recommendedName>
        <fullName evidence="10">1-deoxy-D-xylulose-5-phosphate synthase</fullName>
        <ecNumber evidence="10">2.2.1.7</ecNumber>
    </recommendedName>
    <alternativeName>
        <fullName evidence="10">1-deoxyxylulose-5-phosphate synthase</fullName>
        <shortName evidence="10">DXP synthase</shortName>
        <shortName evidence="10">DXPS</shortName>
    </alternativeName>
</protein>
<dbReference type="HAMAP" id="MF_00315">
    <property type="entry name" value="DXP_synth"/>
    <property type="match status" value="1"/>
</dbReference>
<dbReference type="InterPro" id="IPR009014">
    <property type="entry name" value="Transketo_C/PFOR_II"/>
</dbReference>
<keyword evidence="8 10" id="KW-0786">Thiamine pyrophosphate</keyword>
<comment type="function">
    <text evidence="10">Catalyzes the acyloin condensation reaction between C atoms 2 and 3 of pyruvate and glyceraldehyde 3-phosphate to yield 1-deoxy-D-xylulose-5-phosphate (DXP).</text>
</comment>
<dbReference type="InterPro" id="IPR005477">
    <property type="entry name" value="Dxylulose-5-P_synthase"/>
</dbReference>
<keyword evidence="4 10" id="KW-0808">Transferase</keyword>
<keyword evidence="9 10" id="KW-0414">Isoprene biosynthesis</keyword>
<dbReference type="NCBIfam" id="NF003933">
    <property type="entry name" value="PRK05444.2-2"/>
    <property type="match status" value="1"/>
</dbReference>
<dbReference type="Gene3D" id="3.40.50.920">
    <property type="match status" value="1"/>
</dbReference>
<evidence type="ECO:0000256" key="6">
    <source>
        <dbReference type="ARBA" id="ARBA00022842"/>
    </source>
</evidence>
<dbReference type="Pfam" id="PF02780">
    <property type="entry name" value="Transketolase_C"/>
    <property type="match status" value="1"/>
</dbReference>
<dbReference type="SMART" id="SM00861">
    <property type="entry name" value="Transket_pyr"/>
    <property type="match status" value="1"/>
</dbReference>
<feature type="binding site" evidence="10">
    <location>
        <position position="73"/>
    </location>
    <ligand>
        <name>thiamine diphosphate</name>
        <dbReference type="ChEBI" id="CHEBI:58937"/>
    </ligand>
</feature>
<evidence type="ECO:0000256" key="7">
    <source>
        <dbReference type="ARBA" id="ARBA00022977"/>
    </source>
</evidence>
<comment type="cofactor">
    <cofactor evidence="10">
        <name>Mg(2+)</name>
        <dbReference type="ChEBI" id="CHEBI:18420"/>
    </cofactor>
    <text evidence="10">Binds 1 Mg(2+) ion per subunit.</text>
</comment>
<comment type="catalytic activity">
    <reaction evidence="10">
        <text>D-glyceraldehyde 3-phosphate + pyruvate + H(+) = 1-deoxy-D-xylulose 5-phosphate + CO2</text>
        <dbReference type="Rhea" id="RHEA:12605"/>
        <dbReference type="ChEBI" id="CHEBI:15361"/>
        <dbReference type="ChEBI" id="CHEBI:15378"/>
        <dbReference type="ChEBI" id="CHEBI:16526"/>
        <dbReference type="ChEBI" id="CHEBI:57792"/>
        <dbReference type="ChEBI" id="CHEBI:59776"/>
        <dbReference type="EC" id="2.2.1.7"/>
    </reaction>
</comment>
<dbReference type="GO" id="GO:0030976">
    <property type="term" value="F:thiamine pyrophosphate binding"/>
    <property type="evidence" value="ECO:0007669"/>
    <property type="project" value="UniProtKB-UniRule"/>
</dbReference>
<evidence type="ECO:0000256" key="1">
    <source>
        <dbReference type="ARBA" id="ARBA00004980"/>
    </source>
</evidence>
<comment type="caution">
    <text evidence="12">The sequence shown here is derived from an EMBL/GenBank/DDBJ whole genome shotgun (WGS) entry which is preliminary data.</text>
</comment>
<dbReference type="AlphaFoldDB" id="A0A9D2GU18"/>
<keyword evidence="6 10" id="KW-0460">Magnesium</keyword>
<dbReference type="CDD" id="cd02007">
    <property type="entry name" value="TPP_DXS"/>
    <property type="match status" value="1"/>
</dbReference>
<dbReference type="CDD" id="cd07033">
    <property type="entry name" value="TPP_PYR_DXS_TK_like"/>
    <property type="match status" value="1"/>
</dbReference>
<dbReference type="InterPro" id="IPR029061">
    <property type="entry name" value="THDP-binding"/>
</dbReference>
<dbReference type="GO" id="GO:0019288">
    <property type="term" value="P:isopentenyl diphosphate biosynthetic process, methylerythritol 4-phosphate pathway"/>
    <property type="evidence" value="ECO:0007669"/>
    <property type="project" value="TreeGrafter"/>
</dbReference>
<evidence type="ECO:0000313" key="12">
    <source>
        <dbReference type="EMBL" id="HIZ89372.1"/>
    </source>
</evidence>
<dbReference type="InterPro" id="IPR005475">
    <property type="entry name" value="Transketolase-like_Pyr-bd"/>
</dbReference>
<feature type="binding site" evidence="10">
    <location>
        <begin position="114"/>
        <end position="116"/>
    </location>
    <ligand>
        <name>thiamine diphosphate</name>
        <dbReference type="ChEBI" id="CHEBI:58937"/>
    </ligand>
</feature>
<dbReference type="Gene3D" id="3.40.50.970">
    <property type="match status" value="2"/>
</dbReference>
<gene>
    <name evidence="10 12" type="primary">dxs</name>
    <name evidence="12" type="ORF">H9804_05470</name>
</gene>
<comment type="pathway">
    <text evidence="1 10">Metabolic intermediate biosynthesis; 1-deoxy-D-xylulose 5-phosphate biosynthesis; 1-deoxy-D-xylulose 5-phosphate from D-glyceraldehyde 3-phosphate and pyruvate: step 1/1.</text>
</comment>
<reference evidence="12" key="2">
    <citation type="submission" date="2021-04" db="EMBL/GenBank/DDBJ databases">
        <authorList>
            <person name="Gilroy R."/>
        </authorList>
    </citation>
    <scope>NUCLEOTIDE SEQUENCE</scope>
    <source>
        <strain evidence="12">ChiW4-1371</strain>
    </source>
</reference>
<proteinExistence type="inferred from homology"/>
<dbReference type="InterPro" id="IPR033248">
    <property type="entry name" value="Transketolase_C"/>
</dbReference>
<evidence type="ECO:0000256" key="2">
    <source>
        <dbReference type="ARBA" id="ARBA00011081"/>
    </source>
</evidence>
<dbReference type="Pfam" id="PF13292">
    <property type="entry name" value="DXP_synthase_N"/>
    <property type="match status" value="1"/>
</dbReference>
<dbReference type="InterPro" id="IPR049557">
    <property type="entry name" value="Transketolase_CS"/>
</dbReference>
<keyword evidence="5 10" id="KW-0479">Metal-binding</keyword>
<dbReference type="GO" id="GO:0008661">
    <property type="term" value="F:1-deoxy-D-xylulose-5-phosphate synthase activity"/>
    <property type="evidence" value="ECO:0007669"/>
    <property type="project" value="UniProtKB-UniRule"/>
</dbReference>
<keyword evidence="7 10" id="KW-0784">Thiamine biosynthesis</keyword>
<dbReference type="SUPFAM" id="SSF52922">
    <property type="entry name" value="TK C-terminal domain-like"/>
    <property type="match status" value="1"/>
</dbReference>
<feature type="binding site" evidence="10">
    <location>
        <position position="174"/>
    </location>
    <ligand>
        <name>thiamine diphosphate</name>
        <dbReference type="ChEBI" id="CHEBI:58937"/>
    </ligand>
</feature>
<dbReference type="GO" id="GO:0005829">
    <property type="term" value="C:cytosol"/>
    <property type="evidence" value="ECO:0007669"/>
    <property type="project" value="TreeGrafter"/>
</dbReference>
<dbReference type="FunFam" id="3.40.50.970:FF:000005">
    <property type="entry name" value="1-deoxy-D-xylulose-5-phosphate synthase"/>
    <property type="match status" value="1"/>
</dbReference>
<feature type="binding site" evidence="10">
    <location>
        <position position="145"/>
    </location>
    <ligand>
        <name>Mg(2+)</name>
        <dbReference type="ChEBI" id="CHEBI:18420"/>
    </ligand>
</feature>
<dbReference type="PANTHER" id="PTHR43322">
    <property type="entry name" value="1-D-DEOXYXYLULOSE 5-PHOSPHATE SYNTHASE-RELATED"/>
    <property type="match status" value="1"/>
</dbReference>